<accession>A0A813DE69</accession>
<evidence type="ECO:0000256" key="1">
    <source>
        <dbReference type="SAM" id="MobiDB-lite"/>
    </source>
</evidence>
<feature type="region of interest" description="Disordered" evidence="1">
    <location>
        <begin position="1"/>
        <end position="68"/>
    </location>
</feature>
<organism evidence="2 3">
    <name type="scientific">Polarella glacialis</name>
    <name type="common">Dinoflagellate</name>
    <dbReference type="NCBI Taxonomy" id="89957"/>
    <lineage>
        <taxon>Eukaryota</taxon>
        <taxon>Sar</taxon>
        <taxon>Alveolata</taxon>
        <taxon>Dinophyceae</taxon>
        <taxon>Suessiales</taxon>
        <taxon>Suessiaceae</taxon>
        <taxon>Polarella</taxon>
    </lineage>
</organism>
<name>A0A813DE69_POLGL</name>
<evidence type="ECO:0000313" key="2">
    <source>
        <dbReference type="EMBL" id="CAE8586176.1"/>
    </source>
</evidence>
<feature type="compositionally biased region" description="Polar residues" evidence="1">
    <location>
        <begin position="1"/>
        <end position="12"/>
    </location>
</feature>
<dbReference type="EMBL" id="CAJNNV010001939">
    <property type="protein sequence ID" value="CAE8586176.1"/>
    <property type="molecule type" value="Genomic_DNA"/>
</dbReference>
<evidence type="ECO:0000313" key="3">
    <source>
        <dbReference type="Proteomes" id="UP000654075"/>
    </source>
</evidence>
<reference evidence="2" key="1">
    <citation type="submission" date="2021-02" db="EMBL/GenBank/DDBJ databases">
        <authorList>
            <person name="Dougan E. K."/>
            <person name="Rhodes N."/>
            <person name="Thang M."/>
            <person name="Chan C."/>
        </authorList>
    </citation>
    <scope>NUCLEOTIDE SEQUENCE</scope>
</reference>
<comment type="caution">
    <text evidence="2">The sequence shown here is derived from an EMBL/GenBank/DDBJ whole genome shotgun (WGS) entry which is preliminary data.</text>
</comment>
<dbReference type="AlphaFoldDB" id="A0A813DE69"/>
<sequence length="486" mass="49374">MTDVFTKTNVSAKTDVPTKTDELNQALGMENIHADELAATSSSTQNDPGSAGPGSDVREKGSVLPSIGDKVPGAFGSSVLGVAETVNPSSLCMESDTFLPEDEHAKLLAAVQHLQSDSVLPQDVATVQQTAPVDQPLGTEDQVLAAFKSSVLGAAATDNPSPVDQAPGTESQVLAAFKSSVLSAAAMDNPSPVDQAPGTEDQVLAAFKSSVLSAAATDNPSPVDQAPRTEDQVPGAFGSSVLGVAETVNPSSLCMESDTFLPEGEHAKLLAAVQHLQSDSVLPQDVATVQQTAPVDQPLGTEDQVLAAFKSSVLGAAAMDNPSPVDQAPGTEDQVLAAFKSSVLGAAATDNPSPVDQAPGTEDQVLAAFKSSVLGAAAMDNPSPVDQAPGTDDQVLAAFKSSVLVAAATGNPSVDQDGLNDPGRVQAEDGEVLPQNESDEVLEDLAKLVVASALRRAGASVSTSQQTLDQAGDWAPLGAPSGGWQC</sequence>
<proteinExistence type="predicted"/>
<protein>
    <submittedName>
        <fullName evidence="2">Uncharacterized protein</fullName>
    </submittedName>
</protein>
<keyword evidence="3" id="KW-1185">Reference proteome</keyword>
<feature type="compositionally biased region" description="Polar residues" evidence="1">
    <location>
        <begin position="39"/>
        <end position="48"/>
    </location>
</feature>
<gene>
    <name evidence="2" type="ORF">PGLA1383_LOCUS5071</name>
</gene>
<dbReference type="Proteomes" id="UP000654075">
    <property type="component" value="Unassembled WGS sequence"/>
</dbReference>
<feature type="non-terminal residue" evidence="2">
    <location>
        <position position="1"/>
    </location>
</feature>